<keyword evidence="2" id="KW-1185">Reference proteome</keyword>
<reference evidence="2" key="2">
    <citation type="submission" date="2015-01" db="EMBL/GenBank/DDBJ databases">
        <title>Evolutionary Origins and Diversification of the Mycorrhizal Mutualists.</title>
        <authorList>
            <consortium name="DOE Joint Genome Institute"/>
            <consortium name="Mycorrhizal Genomics Consortium"/>
            <person name="Kohler A."/>
            <person name="Kuo A."/>
            <person name="Nagy L.G."/>
            <person name="Floudas D."/>
            <person name="Copeland A."/>
            <person name="Barry K.W."/>
            <person name="Cichocki N."/>
            <person name="Veneault-Fourrey C."/>
            <person name="LaButti K."/>
            <person name="Lindquist E.A."/>
            <person name="Lipzen A."/>
            <person name="Lundell T."/>
            <person name="Morin E."/>
            <person name="Murat C."/>
            <person name="Riley R."/>
            <person name="Ohm R."/>
            <person name="Sun H."/>
            <person name="Tunlid A."/>
            <person name="Henrissat B."/>
            <person name="Grigoriev I.V."/>
            <person name="Hibbett D.S."/>
            <person name="Martin F."/>
        </authorList>
    </citation>
    <scope>NUCLEOTIDE SEQUENCE [LARGE SCALE GENOMIC DNA]</scope>
    <source>
        <strain evidence="2">Zn</strain>
    </source>
</reference>
<name>A0A0C3G9F4_OIDMZ</name>
<dbReference type="AlphaFoldDB" id="A0A0C3G9F4"/>
<dbReference type="EMBL" id="KN832904">
    <property type="protein sequence ID" value="KIM92835.1"/>
    <property type="molecule type" value="Genomic_DNA"/>
</dbReference>
<sequence>MEKSRQAALVEEAIKRSKREVQFELDCAAYFVREEQNAAMDNLILPTEDLQLITALARNHLNANLQFAGFIDKKSEGMVLLLHGGNLHFSALIILPFSLGSPVTGKTFTVECVAEFTGRPLITLGVADIGTEEENMVQSSHKMGSNSPY</sequence>
<dbReference type="OrthoDB" id="4183084at2759"/>
<dbReference type="InParanoid" id="A0A0C3G9F4"/>
<evidence type="ECO:0000313" key="2">
    <source>
        <dbReference type="Proteomes" id="UP000054321"/>
    </source>
</evidence>
<dbReference type="PANTHER" id="PTHR46411:SF3">
    <property type="entry name" value="AAA+ ATPASE DOMAIN-CONTAINING PROTEIN"/>
    <property type="match status" value="1"/>
</dbReference>
<proteinExistence type="predicted"/>
<protein>
    <recommendedName>
        <fullName evidence="3">ATPase AAA-type core domain-containing protein</fullName>
    </recommendedName>
</protein>
<reference evidence="1 2" key="1">
    <citation type="submission" date="2014-04" db="EMBL/GenBank/DDBJ databases">
        <authorList>
            <consortium name="DOE Joint Genome Institute"/>
            <person name="Kuo A."/>
            <person name="Martino E."/>
            <person name="Perotto S."/>
            <person name="Kohler A."/>
            <person name="Nagy L.G."/>
            <person name="Floudas D."/>
            <person name="Copeland A."/>
            <person name="Barry K.W."/>
            <person name="Cichocki N."/>
            <person name="Veneault-Fourrey C."/>
            <person name="LaButti K."/>
            <person name="Lindquist E.A."/>
            <person name="Lipzen A."/>
            <person name="Lundell T."/>
            <person name="Morin E."/>
            <person name="Murat C."/>
            <person name="Sun H."/>
            <person name="Tunlid A."/>
            <person name="Henrissat B."/>
            <person name="Grigoriev I.V."/>
            <person name="Hibbett D.S."/>
            <person name="Martin F."/>
            <person name="Nordberg H.P."/>
            <person name="Cantor M.N."/>
            <person name="Hua S.X."/>
        </authorList>
    </citation>
    <scope>NUCLEOTIDE SEQUENCE [LARGE SCALE GENOMIC DNA]</scope>
    <source>
        <strain evidence="1 2">Zn</strain>
    </source>
</reference>
<organism evidence="1 2">
    <name type="scientific">Oidiodendron maius (strain Zn)</name>
    <dbReference type="NCBI Taxonomy" id="913774"/>
    <lineage>
        <taxon>Eukaryota</taxon>
        <taxon>Fungi</taxon>
        <taxon>Dikarya</taxon>
        <taxon>Ascomycota</taxon>
        <taxon>Pezizomycotina</taxon>
        <taxon>Leotiomycetes</taxon>
        <taxon>Leotiomycetes incertae sedis</taxon>
        <taxon>Myxotrichaceae</taxon>
        <taxon>Oidiodendron</taxon>
    </lineage>
</organism>
<gene>
    <name evidence="1" type="ORF">OIDMADRAFT_36254</name>
</gene>
<dbReference type="PANTHER" id="PTHR46411">
    <property type="entry name" value="FAMILY ATPASE, PUTATIVE-RELATED"/>
    <property type="match status" value="1"/>
</dbReference>
<evidence type="ECO:0000313" key="1">
    <source>
        <dbReference type="EMBL" id="KIM92835.1"/>
    </source>
</evidence>
<accession>A0A0C3G9F4</accession>
<evidence type="ECO:0008006" key="3">
    <source>
        <dbReference type="Google" id="ProtNLM"/>
    </source>
</evidence>
<dbReference type="HOGENOM" id="CLU_1750232_0_0_1"/>
<dbReference type="Proteomes" id="UP000054321">
    <property type="component" value="Unassembled WGS sequence"/>
</dbReference>
<dbReference type="STRING" id="913774.A0A0C3G9F4"/>